<name>A0ABN0NYB7_TRELE</name>
<protein>
    <submittedName>
        <fullName evidence="2">Uncharacterized protein</fullName>
    </submittedName>
</protein>
<gene>
    <name evidence="2" type="ORF">HMPREF9193_01386</name>
</gene>
<accession>A0ABN0NYB7</accession>
<dbReference type="RefSeq" id="WP_021687591.1">
    <property type="nucleotide sequence ID" value="NZ_KI260567.1"/>
</dbReference>
<feature type="compositionally biased region" description="Basic and acidic residues" evidence="1">
    <location>
        <begin position="80"/>
        <end position="103"/>
    </location>
</feature>
<dbReference type="Proteomes" id="UP000016649">
    <property type="component" value="Unassembled WGS sequence"/>
</dbReference>
<evidence type="ECO:0000313" key="3">
    <source>
        <dbReference type="Proteomes" id="UP000016649"/>
    </source>
</evidence>
<evidence type="ECO:0000313" key="2">
    <source>
        <dbReference type="EMBL" id="ERJ92628.1"/>
    </source>
</evidence>
<comment type="caution">
    <text evidence="2">The sequence shown here is derived from an EMBL/GenBank/DDBJ whole genome shotgun (WGS) entry which is preliminary data.</text>
</comment>
<evidence type="ECO:0000256" key="1">
    <source>
        <dbReference type="SAM" id="MobiDB-lite"/>
    </source>
</evidence>
<sequence length="109" mass="12040">MAIQPIDLQTLYSQLETVSKTVAFQQQGMQLQNSIQQEEQSKRLQQKQQAVEAASANEEGPLAVKDRKGSSPQEQGSGGKKSESEEKKDKTVFEVIKDPRLGQHVDISG</sequence>
<reference evidence="2 3" key="1">
    <citation type="submission" date="2013-08" db="EMBL/GenBank/DDBJ databases">
        <authorList>
            <person name="Weinstock G."/>
            <person name="Sodergren E."/>
            <person name="Wylie T."/>
            <person name="Fulton L."/>
            <person name="Fulton R."/>
            <person name="Fronick C."/>
            <person name="O'Laughlin M."/>
            <person name="Godfrey J."/>
            <person name="Miner T."/>
            <person name="Herter B."/>
            <person name="Appelbaum E."/>
            <person name="Cordes M."/>
            <person name="Lek S."/>
            <person name="Wollam A."/>
            <person name="Pepin K.H."/>
            <person name="Palsikar V.B."/>
            <person name="Mitreva M."/>
            <person name="Wilson R.K."/>
        </authorList>
    </citation>
    <scope>NUCLEOTIDE SEQUENCE [LARGE SCALE GENOMIC DNA]</scope>
    <source>
        <strain evidence="2 3">ATCC 700332</strain>
    </source>
</reference>
<dbReference type="EMBL" id="AWVH01000033">
    <property type="protein sequence ID" value="ERJ92628.1"/>
    <property type="molecule type" value="Genomic_DNA"/>
</dbReference>
<feature type="region of interest" description="Disordered" evidence="1">
    <location>
        <begin position="36"/>
        <end position="109"/>
    </location>
</feature>
<keyword evidence="3" id="KW-1185">Reference proteome</keyword>
<organism evidence="2 3">
    <name type="scientific">Treponema lecithinolyticum ATCC 700332</name>
    <dbReference type="NCBI Taxonomy" id="1321815"/>
    <lineage>
        <taxon>Bacteria</taxon>
        <taxon>Pseudomonadati</taxon>
        <taxon>Spirochaetota</taxon>
        <taxon>Spirochaetia</taxon>
        <taxon>Spirochaetales</taxon>
        <taxon>Treponemataceae</taxon>
        <taxon>Treponema</taxon>
    </lineage>
</organism>
<proteinExistence type="predicted"/>